<reference evidence="1" key="1">
    <citation type="journal article" date="2014" name="Int. J. Syst. Evol. Microbiol.">
        <title>Complete genome sequence of Corynebacterium casei LMG S-19264T (=DSM 44701T), isolated from a smear-ripened cheese.</title>
        <authorList>
            <consortium name="US DOE Joint Genome Institute (JGI-PGF)"/>
            <person name="Walter F."/>
            <person name="Albersmeier A."/>
            <person name="Kalinowski J."/>
            <person name="Ruckert C."/>
        </authorList>
    </citation>
    <scope>NUCLEOTIDE SEQUENCE</scope>
    <source>
        <strain evidence="1">CGMCC 1.12919</strain>
    </source>
</reference>
<proteinExistence type="predicted"/>
<reference evidence="1" key="2">
    <citation type="submission" date="2020-09" db="EMBL/GenBank/DDBJ databases">
        <authorList>
            <person name="Sun Q."/>
            <person name="Zhou Y."/>
        </authorList>
    </citation>
    <scope>NUCLEOTIDE SEQUENCE</scope>
    <source>
        <strain evidence="1">CGMCC 1.12919</strain>
    </source>
</reference>
<dbReference type="Gene3D" id="2.40.128.130">
    <property type="entry name" value="Autotransporter beta-domain"/>
    <property type="match status" value="1"/>
</dbReference>
<evidence type="ECO:0008006" key="3">
    <source>
        <dbReference type="Google" id="ProtNLM"/>
    </source>
</evidence>
<protein>
    <recommendedName>
        <fullName evidence="3">Autotransporter domain-containing protein</fullName>
    </recommendedName>
</protein>
<dbReference type="InterPro" id="IPR036709">
    <property type="entry name" value="Autotransporte_beta_dom_sf"/>
</dbReference>
<name>A0A916UQI1_9HYPH</name>
<keyword evidence="2" id="KW-1185">Reference proteome</keyword>
<accession>A0A916UQI1</accession>
<gene>
    <name evidence="1" type="ORF">GCM10010994_44690</name>
</gene>
<comment type="caution">
    <text evidence="1">The sequence shown here is derived from an EMBL/GenBank/DDBJ whole genome shotgun (WGS) entry which is preliminary data.</text>
</comment>
<dbReference type="AlphaFoldDB" id="A0A916UQI1"/>
<dbReference type="Proteomes" id="UP000637002">
    <property type="component" value="Unassembled WGS sequence"/>
</dbReference>
<dbReference type="EMBL" id="BMGG01000008">
    <property type="protein sequence ID" value="GGC81790.1"/>
    <property type="molecule type" value="Genomic_DNA"/>
</dbReference>
<dbReference type="SUPFAM" id="SSF103515">
    <property type="entry name" value="Autotransporter"/>
    <property type="match status" value="1"/>
</dbReference>
<evidence type="ECO:0000313" key="1">
    <source>
        <dbReference type="EMBL" id="GGC81790.1"/>
    </source>
</evidence>
<evidence type="ECO:0000313" key="2">
    <source>
        <dbReference type="Proteomes" id="UP000637002"/>
    </source>
</evidence>
<organism evidence="1 2">
    <name type="scientific">Chelatococcus reniformis</name>
    <dbReference type="NCBI Taxonomy" id="1494448"/>
    <lineage>
        <taxon>Bacteria</taxon>
        <taxon>Pseudomonadati</taxon>
        <taxon>Pseudomonadota</taxon>
        <taxon>Alphaproteobacteria</taxon>
        <taxon>Hyphomicrobiales</taxon>
        <taxon>Chelatococcaceae</taxon>
        <taxon>Chelatococcus</taxon>
    </lineage>
</organism>
<sequence length="112" mass="11929">MQGSNHTSVIVSPTVEIGGRFTLDDAVLRPFLSAGVSFNSNDARVVKSRFVGAALQDGTFQTYLNSPAVVGNVTAGLTFYAANGFEAKAEYALSAGESFLVQRGSLRFAYHF</sequence>